<feature type="chain" id="PRO_5001991108" description="Phenol meta deg superfamily protein" evidence="2">
    <location>
        <begin position="22"/>
        <end position="325"/>
    </location>
</feature>
<evidence type="ECO:0000256" key="1">
    <source>
        <dbReference type="SAM" id="MobiDB-lite"/>
    </source>
</evidence>
<dbReference type="AlphaFoldDB" id="A0A0A2MA17"/>
<accession>A0A0A2MA17</accession>
<proteinExistence type="predicted"/>
<feature type="signal peptide" evidence="2">
    <location>
        <begin position="1"/>
        <end position="21"/>
    </location>
</feature>
<feature type="region of interest" description="Disordered" evidence="1">
    <location>
        <begin position="296"/>
        <end position="325"/>
    </location>
</feature>
<reference evidence="3 4" key="1">
    <citation type="submission" date="2013-09" db="EMBL/GenBank/DDBJ databases">
        <authorList>
            <person name="Zeng Z."/>
            <person name="Chen C."/>
        </authorList>
    </citation>
    <scope>NUCLEOTIDE SEQUENCE [LARGE SCALE GENOMIC DNA]</scope>
    <source>
        <strain evidence="3 4">WB 3.3-2</strain>
    </source>
</reference>
<dbReference type="STRING" id="1121895.GCA_000378485_00381"/>
<dbReference type="EMBL" id="JRLX01000001">
    <property type="protein sequence ID" value="KGO88491.1"/>
    <property type="molecule type" value="Genomic_DNA"/>
</dbReference>
<keyword evidence="4" id="KW-1185">Reference proteome</keyword>
<dbReference type="Proteomes" id="UP000030152">
    <property type="component" value="Unassembled WGS sequence"/>
</dbReference>
<evidence type="ECO:0008006" key="5">
    <source>
        <dbReference type="Google" id="ProtNLM"/>
    </source>
</evidence>
<evidence type="ECO:0000313" key="4">
    <source>
        <dbReference type="Proteomes" id="UP000030152"/>
    </source>
</evidence>
<dbReference type="InterPro" id="IPR025737">
    <property type="entry name" value="FApF"/>
</dbReference>
<sequence>MTRNLKFFIPALLFGATVAHAQYTDQINTNRPGQSMAAYSVGKTIFQIETGISGTHENHDVLNYEANGVALDLALRYGAFAEELEFILDTQYRFDQYSDALYTYNRNDFKTLTFGAKYMVYDPNKNYKPERNVISWKASHKISYRALIPAIAVYAGFNLVGKNNPYSFPDDKLSPKVMAIAQNNFGKWVWVNNFIADKIGTSYPSYGWITTVTRGFNTHWSGFLEFQAYKSDYYADGIARVGAAYLLSDTMQIDASLSSGFKNTPAVQYGGVGFSWRFDADYNDILLSGKGDRENLLEEDQKKAKDEKDKRKKEREELLNTPVEP</sequence>
<evidence type="ECO:0000256" key="2">
    <source>
        <dbReference type="SAM" id="SignalP"/>
    </source>
</evidence>
<dbReference type="Pfam" id="PF13557">
    <property type="entry name" value="Phenol_MetA_deg"/>
    <property type="match status" value="1"/>
</dbReference>
<comment type="caution">
    <text evidence="3">The sequence shown here is derived from an EMBL/GenBank/DDBJ whole genome shotgun (WGS) entry which is preliminary data.</text>
</comment>
<organism evidence="3 4">
    <name type="scientific">Flavobacterium rivuli WB 3.3-2 = DSM 21788</name>
    <dbReference type="NCBI Taxonomy" id="1121895"/>
    <lineage>
        <taxon>Bacteria</taxon>
        <taxon>Pseudomonadati</taxon>
        <taxon>Bacteroidota</taxon>
        <taxon>Flavobacteriia</taxon>
        <taxon>Flavobacteriales</taxon>
        <taxon>Flavobacteriaceae</taxon>
        <taxon>Flavobacterium</taxon>
    </lineage>
</organism>
<feature type="compositionally biased region" description="Basic and acidic residues" evidence="1">
    <location>
        <begin position="296"/>
        <end position="318"/>
    </location>
</feature>
<dbReference type="eggNOG" id="ENOG502Z7YU">
    <property type="taxonomic scope" value="Bacteria"/>
</dbReference>
<dbReference type="RefSeq" id="WP_020211503.1">
    <property type="nucleotide sequence ID" value="NZ_JRLX01000001.1"/>
</dbReference>
<protein>
    <recommendedName>
        <fullName evidence="5">Phenol meta deg superfamily protein</fullName>
    </recommendedName>
</protein>
<keyword evidence="2" id="KW-0732">Signal</keyword>
<evidence type="ECO:0000313" key="3">
    <source>
        <dbReference type="EMBL" id="KGO88491.1"/>
    </source>
</evidence>
<dbReference type="OrthoDB" id="1421312at2"/>
<gene>
    <name evidence="3" type="ORF">Q765_00875</name>
</gene>
<name>A0A0A2MA17_9FLAO</name>